<dbReference type="STRING" id="167542.P9515_09321"/>
<feature type="transmembrane region" description="Helical" evidence="1">
    <location>
        <begin position="229"/>
        <end position="249"/>
    </location>
</feature>
<evidence type="ECO:0000313" key="3">
    <source>
        <dbReference type="Proteomes" id="UP000001589"/>
    </source>
</evidence>
<keyword evidence="1" id="KW-1133">Transmembrane helix</keyword>
<organism evidence="2 3">
    <name type="scientific">Prochlorococcus marinus (strain MIT 9515)</name>
    <dbReference type="NCBI Taxonomy" id="167542"/>
    <lineage>
        <taxon>Bacteria</taxon>
        <taxon>Bacillati</taxon>
        <taxon>Cyanobacteriota</taxon>
        <taxon>Cyanophyceae</taxon>
        <taxon>Synechococcales</taxon>
        <taxon>Prochlorococcaceae</taxon>
        <taxon>Prochlorococcus</taxon>
    </lineage>
</organism>
<dbReference type="KEGG" id="pmc:P9515_09321"/>
<name>A2BWH8_PROM5</name>
<protein>
    <submittedName>
        <fullName evidence="2">Uncharacterized protein</fullName>
    </submittedName>
</protein>
<feature type="transmembrane region" description="Helical" evidence="1">
    <location>
        <begin position="7"/>
        <end position="24"/>
    </location>
</feature>
<evidence type="ECO:0000256" key="1">
    <source>
        <dbReference type="SAM" id="Phobius"/>
    </source>
</evidence>
<dbReference type="HOGENOM" id="CLU_1110628_0_0_3"/>
<gene>
    <name evidence="2" type="ordered locus">P9515_09321</name>
</gene>
<feature type="transmembrane region" description="Helical" evidence="1">
    <location>
        <begin position="84"/>
        <end position="106"/>
    </location>
</feature>
<accession>A2BWH8</accession>
<proteinExistence type="predicted"/>
<keyword evidence="1" id="KW-0472">Membrane</keyword>
<dbReference type="EMBL" id="CP000552">
    <property type="protein sequence ID" value="ABM72139.1"/>
    <property type="molecule type" value="Genomic_DNA"/>
</dbReference>
<dbReference type="Proteomes" id="UP000001589">
    <property type="component" value="Chromosome"/>
</dbReference>
<dbReference type="AlphaFoldDB" id="A2BWH8"/>
<reference evidence="2 3" key="1">
    <citation type="journal article" date="2007" name="PLoS Genet.">
        <title>Patterns and implications of gene gain and loss in the evolution of Prochlorococcus.</title>
        <authorList>
            <person name="Kettler G.C."/>
            <person name="Martiny A.C."/>
            <person name="Huang K."/>
            <person name="Zucker J."/>
            <person name="Coleman M.L."/>
            <person name="Rodrigue S."/>
            <person name="Chen F."/>
            <person name="Lapidus A."/>
            <person name="Ferriera S."/>
            <person name="Johnson J."/>
            <person name="Steglich C."/>
            <person name="Church G.M."/>
            <person name="Richardson P."/>
            <person name="Chisholm S.W."/>
        </authorList>
    </citation>
    <scope>NUCLEOTIDE SEQUENCE [LARGE SCALE GENOMIC DNA]</scope>
    <source>
        <strain evidence="2 3">MIT 9515</strain>
    </source>
</reference>
<feature type="transmembrane region" description="Helical" evidence="1">
    <location>
        <begin position="44"/>
        <end position="64"/>
    </location>
</feature>
<evidence type="ECO:0000313" key="2">
    <source>
        <dbReference type="EMBL" id="ABM72139.1"/>
    </source>
</evidence>
<sequence length="252" mass="29957">MIIKLNLLRIFIISLLVIIFPLIQNQWLNLYLFDKNSFTIYKTLYFLSGLLIPVLVSITSLKNFTFYKFSNYKIKKNKEITGKLLFIIVVTALFIFSSLFLTYLFINFKIFFNIVISNNNYLLDFNFNKYIISVVIISILLIFRKLKLIIKKIILINFLMISSMIWYAKLNNILFNDTFLVKNHLTFDNVNSINLLLLLSLEISYYLWSYLSQANYLTDWSIPAQPNNLLISFVKIIFFYLMVILYYFIISN</sequence>
<feature type="transmembrane region" description="Helical" evidence="1">
    <location>
        <begin position="126"/>
        <end position="146"/>
    </location>
</feature>
<feature type="transmembrane region" description="Helical" evidence="1">
    <location>
        <begin position="153"/>
        <end position="170"/>
    </location>
</feature>
<keyword evidence="1" id="KW-0812">Transmembrane</keyword>
<feature type="transmembrane region" description="Helical" evidence="1">
    <location>
        <begin position="190"/>
        <end position="208"/>
    </location>
</feature>